<gene>
    <name evidence="3" type="ORF">QGN29_13385</name>
</gene>
<dbReference type="Gene3D" id="1.10.12.10">
    <property type="entry name" value="Lyase 2-enoyl-coa Hydratase, Chain A, domain 2"/>
    <property type="match status" value="1"/>
</dbReference>
<evidence type="ECO:0000256" key="1">
    <source>
        <dbReference type="ARBA" id="ARBA00005254"/>
    </source>
</evidence>
<protein>
    <submittedName>
        <fullName evidence="3">Enoyl-CoA hydratase/isomerase family protein</fullName>
    </submittedName>
</protein>
<dbReference type="KEGG" id="tmk:QGN29_13385"/>
<dbReference type="GO" id="GO:0003824">
    <property type="term" value="F:catalytic activity"/>
    <property type="evidence" value="ECO:0007669"/>
    <property type="project" value="UniProtKB-ARBA"/>
</dbReference>
<comment type="similarity">
    <text evidence="1">Belongs to the enoyl-CoA hydratase/isomerase family.</text>
</comment>
<dbReference type="Gene3D" id="3.90.226.10">
    <property type="entry name" value="2-enoyl-CoA Hydratase, Chain A, domain 1"/>
    <property type="match status" value="1"/>
</dbReference>
<keyword evidence="4" id="KW-1185">Reference proteome</keyword>
<dbReference type="SUPFAM" id="SSF52096">
    <property type="entry name" value="ClpP/crotonase"/>
    <property type="match status" value="1"/>
</dbReference>
<dbReference type="InterPro" id="IPR051683">
    <property type="entry name" value="Enoyl-CoA_Hydratase/Isomerase"/>
</dbReference>
<feature type="compositionally biased region" description="Basic and acidic residues" evidence="2">
    <location>
        <begin position="236"/>
        <end position="245"/>
    </location>
</feature>
<dbReference type="PANTHER" id="PTHR42964:SF1">
    <property type="entry name" value="POLYKETIDE BIOSYNTHESIS ENOYL-COA HYDRATASE PKSH-RELATED"/>
    <property type="match status" value="1"/>
</dbReference>
<dbReference type="Pfam" id="PF00378">
    <property type="entry name" value="ECH_1"/>
    <property type="match status" value="1"/>
</dbReference>
<proteinExistence type="inferred from homology"/>
<dbReference type="InterPro" id="IPR001753">
    <property type="entry name" value="Enoyl-CoA_hydra/iso"/>
</dbReference>
<dbReference type="Proteomes" id="UP001268683">
    <property type="component" value="Chromosome"/>
</dbReference>
<evidence type="ECO:0000313" key="4">
    <source>
        <dbReference type="Proteomes" id="UP001268683"/>
    </source>
</evidence>
<evidence type="ECO:0000256" key="2">
    <source>
        <dbReference type="SAM" id="MobiDB-lite"/>
    </source>
</evidence>
<dbReference type="InterPro" id="IPR029045">
    <property type="entry name" value="ClpP/crotonase-like_dom_sf"/>
</dbReference>
<dbReference type="RefSeq" id="WP_310798375.1">
    <property type="nucleotide sequence ID" value="NZ_CP123872.1"/>
</dbReference>
<organism evidence="3 4">
    <name type="scientific">Temperatibacter marinus</name>
    <dbReference type="NCBI Taxonomy" id="1456591"/>
    <lineage>
        <taxon>Bacteria</taxon>
        <taxon>Pseudomonadati</taxon>
        <taxon>Pseudomonadota</taxon>
        <taxon>Alphaproteobacteria</taxon>
        <taxon>Kordiimonadales</taxon>
        <taxon>Temperatibacteraceae</taxon>
        <taxon>Temperatibacter</taxon>
    </lineage>
</organism>
<dbReference type="AlphaFoldDB" id="A0AA52HAA6"/>
<sequence length="260" mass="27564">MTDLEIKIENNGLAFVTLNRPEVNNAFNASVIDLLNEAFTSLGQNKDVHVIILSGNGKNFSAGADLNWMKQAASFSEEENVQDAIKLADMLSVINTCPKPVIGVIQGVAMGGGVGLTSVVDIAIGAPSTKFALSEVKLGLTPATISPYVVAAIGSRQARRLFLTAERFDAQAALAYGLLHDIAEDPMSEAIILAEALLNNAPAAMADAKKLIADVDGQPITAELRHLTAQRIAARRKSDEGKEGLDAFLSKRKPNWSAPS</sequence>
<feature type="region of interest" description="Disordered" evidence="2">
    <location>
        <begin position="235"/>
        <end position="260"/>
    </location>
</feature>
<dbReference type="PANTHER" id="PTHR42964">
    <property type="entry name" value="ENOYL-COA HYDRATASE"/>
    <property type="match status" value="1"/>
</dbReference>
<dbReference type="EMBL" id="CP123872">
    <property type="protein sequence ID" value="WND02540.1"/>
    <property type="molecule type" value="Genomic_DNA"/>
</dbReference>
<dbReference type="GO" id="GO:0008300">
    <property type="term" value="P:isoprenoid catabolic process"/>
    <property type="evidence" value="ECO:0007669"/>
    <property type="project" value="TreeGrafter"/>
</dbReference>
<reference evidence="3" key="1">
    <citation type="submission" date="2023-04" db="EMBL/GenBank/DDBJ databases">
        <title>Complete genome sequence of Temperatibacter marinus.</title>
        <authorList>
            <person name="Rong J.-C."/>
            <person name="Yi M.-L."/>
            <person name="Zhao Q."/>
        </authorList>
    </citation>
    <scope>NUCLEOTIDE SEQUENCE</scope>
    <source>
        <strain evidence="3">NBRC 110045</strain>
    </source>
</reference>
<evidence type="ECO:0000313" key="3">
    <source>
        <dbReference type="EMBL" id="WND02540.1"/>
    </source>
</evidence>
<name>A0AA52HAA6_9PROT</name>
<accession>A0AA52HAA6</accession>
<dbReference type="CDD" id="cd06558">
    <property type="entry name" value="crotonase-like"/>
    <property type="match status" value="1"/>
</dbReference>
<dbReference type="InterPro" id="IPR014748">
    <property type="entry name" value="Enoyl-CoA_hydra_C"/>
</dbReference>